<name>A0A815LPU8_9BILA</name>
<gene>
    <name evidence="3" type="ORF">IZO911_LOCUS40004</name>
    <name evidence="4" type="ORF">KXQ929_LOCUS21206</name>
</gene>
<keyword evidence="2" id="KW-0472">Membrane</keyword>
<feature type="region of interest" description="Disordered" evidence="1">
    <location>
        <begin position="131"/>
        <end position="154"/>
    </location>
</feature>
<organism evidence="3 5">
    <name type="scientific">Adineta steineri</name>
    <dbReference type="NCBI Taxonomy" id="433720"/>
    <lineage>
        <taxon>Eukaryota</taxon>
        <taxon>Metazoa</taxon>
        <taxon>Spiralia</taxon>
        <taxon>Gnathifera</taxon>
        <taxon>Rotifera</taxon>
        <taxon>Eurotatoria</taxon>
        <taxon>Bdelloidea</taxon>
        <taxon>Adinetida</taxon>
        <taxon>Adinetidae</taxon>
        <taxon>Adineta</taxon>
    </lineage>
</organism>
<evidence type="ECO:0000256" key="2">
    <source>
        <dbReference type="SAM" id="Phobius"/>
    </source>
</evidence>
<dbReference type="EMBL" id="CAJOBB010001538">
    <property type="protein sequence ID" value="CAF3870981.1"/>
    <property type="molecule type" value="Genomic_DNA"/>
</dbReference>
<dbReference type="Proteomes" id="UP000663868">
    <property type="component" value="Unassembled WGS sequence"/>
</dbReference>
<evidence type="ECO:0000313" key="4">
    <source>
        <dbReference type="EMBL" id="CAF3870981.1"/>
    </source>
</evidence>
<reference evidence="3" key="1">
    <citation type="submission" date="2021-02" db="EMBL/GenBank/DDBJ databases">
        <authorList>
            <person name="Nowell W R."/>
        </authorList>
    </citation>
    <scope>NUCLEOTIDE SEQUENCE</scope>
</reference>
<protein>
    <submittedName>
        <fullName evidence="3">Uncharacterized protein</fullName>
    </submittedName>
</protein>
<dbReference type="Proteomes" id="UP000663860">
    <property type="component" value="Unassembled WGS sequence"/>
</dbReference>
<evidence type="ECO:0000313" key="3">
    <source>
        <dbReference type="EMBL" id="CAF1409694.1"/>
    </source>
</evidence>
<evidence type="ECO:0000256" key="1">
    <source>
        <dbReference type="SAM" id="MobiDB-lite"/>
    </source>
</evidence>
<feature type="transmembrane region" description="Helical" evidence="2">
    <location>
        <begin position="16"/>
        <end position="40"/>
    </location>
</feature>
<sequence>MINQHTFESLILTNTIVAAFCIVLLITFTLFIILFLVPSLRRRWLGDKKKDESNNVDISSLSRQPSFHHLTLGSSRLNPLFEPTTGTTTTTTTQFGTLFHPHATTATLLHPTIWTSMAPTSVVSSNPSAVQSVAMPSPVPIQPSTIVQKSPKKT</sequence>
<keyword evidence="2" id="KW-0812">Transmembrane</keyword>
<dbReference type="EMBL" id="CAJNOE010001294">
    <property type="protein sequence ID" value="CAF1409694.1"/>
    <property type="molecule type" value="Genomic_DNA"/>
</dbReference>
<dbReference type="AlphaFoldDB" id="A0A815LPU8"/>
<proteinExistence type="predicted"/>
<accession>A0A815LPU8</accession>
<keyword evidence="2" id="KW-1133">Transmembrane helix</keyword>
<evidence type="ECO:0000313" key="5">
    <source>
        <dbReference type="Proteomes" id="UP000663860"/>
    </source>
</evidence>
<comment type="caution">
    <text evidence="3">The sequence shown here is derived from an EMBL/GenBank/DDBJ whole genome shotgun (WGS) entry which is preliminary data.</text>
</comment>